<gene>
    <name evidence="2" type="ORF">HMPREF9442_01450</name>
</gene>
<dbReference type="STRING" id="762982.HMPREF9442_01450"/>
<evidence type="ECO:0000313" key="3">
    <source>
        <dbReference type="Proteomes" id="UP000005546"/>
    </source>
</evidence>
<accession>F3QTD3</accession>
<dbReference type="HOGENOM" id="CLU_264602_0_0_10"/>
<sequence>MKKGLLKIALSVLGAAFFLCAKAQGVPGASIHPFVFEDVSILTNISNNGKWATAHGTEESKTMFPKLIDLSSNQVTELLTGEDYSNLTSAAYDVTDDGSMVAGSYDGQPAIYITAQKRWSMLAVPDSCVGGEVTAITPDGHYAVGRGLYADTYMEAVVMWDLQQDGLLLDLSGIPFEDMVGENNNQRRLIGVTPDGNKVLGCISYSYVSPAGIFFFVYDRQTKKCQPIGFDTTTETTEEGPQTVWTPRAEGLYFINSANLSANGRYITGEAYMENDAAKGYVYDIETDKFTLYSDAQDDMPGFTACSNGIVLGATPPTNPYRDWSVRVGEYWYPISLILSQRYGINFSTETNFSNTGTPIATSLDGKKIVVFVAPQKENYILELPETLDAATTDIDLLGNYIVNPKAGSEFSSLKTVTFTFPYEIELLGDKSNVTFTDENGKKTGTILSLKTDDKDLNISFRSTNLQAGVKYTLTLSAGTIAIKGDTERKNKELSVTYTGRDNVPVKMVSATPYENTEVKQLNYTNNPITITFDTQLSLNEDAIGYLYKDDETTPDGTLRLGVTDNKLYVFPVTARNLFKGHNYKVTVPRNAVYDIMGNNGNDSITLHYIGGFEREVSYDNDTLFVEDFNNGFTKTMLYEGDHNKPTEEMQKMDFNDSDNYPWTMVRDEDDPNNYAAASTSLYDPVGRSDDWMVTAHIYIPDDRCYLQFDAQSFRENKKDSLYVLVWVTEDEFSSMNSERIAKFKAECDTIYAGIETPGDYEDFLAGDWTEHTASLQPYAGKNIYIAFVNSNENQSCVFVDNLLVRQDQQFQISVTTDQTVVKAKEIKISGQIRITTPDHTYSTLELTLKDSQGNMVDQISESNLELKENDKYDFSFDKPLPLVIGQENEYTILVQLDEEQSEPHYSVKNLSFQTVKRVVLEEGTGQDCPNCPQGILAIENLEDVYGDLFIPVSLHTYSGDPYGTGFESYAAFLNITGYPSGTVNRTNQVPVGAMTSDENGNATFTSTAHPCWLDYVAAEMEISADANFDIAKAKVEADSTINMTYKYQYALNVKGQNVNLFTVILEDSLIGKQRNSYGSNSDPLLGEWGQGGKYSAATVRNYPFVDVVRGVVGDTFYGTAGYIQPNVEAGKEYTAEATFKLPAKVLKAKNCKIVTMMIDANSGKVINSARAKLDVSDFANAIADIQAEKPNVEIAVVNGGVEITTDAPAQINLYSLNGTLIGTAKSQGFVSLSTNGYRGLTLVKVTTGHQTLVKKVIVK</sequence>
<proteinExistence type="predicted"/>
<keyword evidence="3" id="KW-1185">Reference proteome</keyword>
<feature type="chain" id="PRO_5003302251" description="SbsA Ig-like domain-containing protein" evidence="1">
    <location>
        <begin position="24"/>
        <end position="1260"/>
    </location>
</feature>
<keyword evidence="1" id="KW-0732">Signal</keyword>
<dbReference type="InterPro" id="IPR021615">
    <property type="entry name" value="Omp28"/>
</dbReference>
<dbReference type="Pfam" id="PF11551">
    <property type="entry name" value="Omp28"/>
    <property type="match status" value="1"/>
</dbReference>
<dbReference type="AlphaFoldDB" id="F3QTD3"/>
<feature type="signal peptide" evidence="1">
    <location>
        <begin position="1"/>
        <end position="23"/>
    </location>
</feature>
<dbReference type="InterPro" id="IPR013783">
    <property type="entry name" value="Ig-like_fold"/>
</dbReference>
<comment type="caution">
    <text evidence="2">The sequence shown here is derived from an EMBL/GenBank/DDBJ whole genome shotgun (WGS) entry which is preliminary data.</text>
</comment>
<dbReference type="SUPFAM" id="SSF50965">
    <property type="entry name" value="Galactose oxidase, central domain"/>
    <property type="match status" value="1"/>
</dbReference>
<dbReference type="eggNOG" id="COG0526">
    <property type="taxonomic scope" value="Bacteria"/>
</dbReference>
<name>F3QTD3_9BACT</name>
<dbReference type="Proteomes" id="UP000005546">
    <property type="component" value="Unassembled WGS sequence"/>
</dbReference>
<evidence type="ECO:0008006" key="4">
    <source>
        <dbReference type="Google" id="ProtNLM"/>
    </source>
</evidence>
<dbReference type="EMBL" id="AFBR01000036">
    <property type="protein sequence ID" value="EGG54658.1"/>
    <property type="molecule type" value="Genomic_DNA"/>
</dbReference>
<protein>
    <recommendedName>
        <fullName evidence="4">SbsA Ig-like domain-containing protein</fullName>
    </recommendedName>
</protein>
<dbReference type="InterPro" id="IPR011043">
    <property type="entry name" value="Gal_Oxase/kelch_b-propeller"/>
</dbReference>
<dbReference type="Gene3D" id="2.60.40.10">
    <property type="entry name" value="Immunoglobulins"/>
    <property type="match status" value="1"/>
</dbReference>
<evidence type="ECO:0000256" key="1">
    <source>
        <dbReference type="SAM" id="SignalP"/>
    </source>
</evidence>
<dbReference type="Gene3D" id="2.60.120.200">
    <property type="match status" value="1"/>
</dbReference>
<evidence type="ECO:0000313" key="2">
    <source>
        <dbReference type="EMBL" id="EGG54658.1"/>
    </source>
</evidence>
<organism evidence="2 3">
    <name type="scientific">Paraprevotella xylaniphila YIT 11841</name>
    <dbReference type="NCBI Taxonomy" id="762982"/>
    <lineage>
        <taxon>Bacteria</taxon>
        <taxon>Pseudomonadati</taxon>
        <taxon>Bacteroidota</taxon>
        <taxon>Bacteroidia</taxon>
        <taxon>Bacteroidales</taxon>
        <taxon>Prevotellaceae</taxon>
        <taxon>Paraprevotella</taxon>
    </lineage>
</organism>
<dbReference type="NCBIfam" id="NF038128">
    <property type="entry name" value="choice_anch_J"/>
    <property type="match status" value="1"/>
</dbReference>
<reference evidence="2 3" key="1">
    <citation type="submission" date="2011-02" db="EMBL/GenBank/DDBJ databases">
        <authorList>
            <person name="Weinstock G."/>
            <person name="Sodergren E."/>
            <person name="Clifton S."/>
            <person name="Fulton L."/>
            <person name="Fulton B."/>
            <person name="Courtney L."/>
            <person name="Fronick C."/>
            <person name="Harrison M."/>
            <person name="Strong C."/>
            <person name="Farmer C."/>
            <person name="Delahaunty K."/>
            <person name="Markovic C."/>
            <person name="Hall O."/>
            <person name="Minx P."/>
            <person name="Tomlinson C."/>
            <person name="Mitreva M."/>
            <person name="Hou S."/>
            <person name="Chen J."/>
            <person name="Wollam A."/>
            <person name="Pepin K.H."/>
            <person name="Johnson M."/>
            <person name="Bhonagiri V."/>
            <person name="Zhang X."/>
            <person name="Suruliraj S."/>
            <person name="Warren W."/>
            <person name="Chinwalla A."/>
            <person name="Mardis E.R."/>
            <person name="Wilson R.K."/>
        </authorList>
    </citation>
    <scope>NUCLEOTIDE SEQUENCE [LARGE SCALE GENOMIC DNA]</scope>
    <source>
        <strain evidence="2 3">YIT 11841</strain>
    </source>
</reference>